<feature type="region of interest" description="Disordered" evidence="1">
    <location>
        <begin position="40"/>
        <end position="78"/>
    </location>
</feature>
<proteinExistence type="predicted"/>
<reference evidence="2 3" key="1">
    <citation type="submission" date="2013-11" db="EMBL/GenBank/DDBJ databases">
        <title>Opisthorchis viverrini - life in the bile duct.</title>
        <authorList>
            <person name="Young N.D."/>
            <person name="Nagarajan N."/>
            <person name="Lin S.J."/>
            <person name="Korhonen P.K."/>
            <person name="Jex A.R."/>
            <person name="Hall R.S."/>
            <person name="Safavi-Hemami H."/>
            <person name="Kaewkong W."/>
            <person name="Bertrand D."/>
            <person name="Gao S."/>
            <person name="Seet Q."/>
            <person name="Wongkham S."/>
            <person name="Teh B.T."/>
            <person name="Wongkham C."/>
            <person name="Intapan P.M."/>
            <person name="Maleewong W."/>
            <person name="Yang X."/>
            <person name="Hu M."/>
            <person name="Wang Z."/>
            <person name="Hofmann A."/>
            <person name="Sternberg P.W."/>
            <person name="Tan P."/>
            <person name="Wang J."/>
            <person name="Gasser R.B."/>
        </authorList>
    </citation>
    <scope>NUCLEOTIDE SEQUENCE [LARGE SCALE GENOMIC DNA]</scope>
</reference>
<gene>
    <name evidence="2" type="ORF">T265_04948</name>
</gene>
<keyword evidence="3" id="KW-1185">Reference proteome</keyword>
<sequence length="99" mass="11416">MVRVICADKIKSQQEQITCSHEDGRYNRAEINRTEGVYLKHAVDDDDDDDDDDDWDDDDWDDDGGDDDDWDNDEDDGEILLPKLIPGYVDLRIRTSGHS</sequence>
<dbReference type="RefSeq" id="XP_009168080.1">
    <property type="nucleotide sequence ID" value="XM_009169816.1"/>
</dbReference>
<organism evidence="2 3">
    <name type="scientific">Opisthorchis viverrini</name>
    <name type="common">Southeast Asian liver fluke</name>
    <dbReference type="NCBI Taxonomy" id="6198"/>
    <lineage>
        <taxon>Eukaryota</taxon>
        <taxon>Metazoa</taxon>
        <taxon>Spiralia</taxon>
        <taxon>Lophotrochozoa</taxon>
        <taxon>Platyhelminthes</taxon>
        <taxon>Trematoda</taxon>
        <taxon>Digenea</taxon>
        <taxon>Opisthorchiida</taxon>
        <taxon>Opisthorchiata</taxon>
        <taxon>Opisthorchiidae</taxon>
        <taxon>Opisthorchis</taxon>
    </lineage>
</organism>
<feature type="compositionally biased region" description="Acidic residues" evidence="1">
    <location>
        <begin position="44"/>
        <end position="78"/>
    </location>
</feature>
<evidence type="ECO:0000313" key="3">
    <source>
        <dbReference type="Proteomes" id="UP000054324"/>
    </source>
</evidence>
<dbReference type="AlphaFoldDB" id="A0A074ZY24"/>
<dbReference type="Proteomes" id="UP000054324">
    <property type="component" value="Unassembled WGS sequence"/>
</dbReference>
<evidence type="ECO:0000256" key="1">
    <source>
        <dbReference type="SAM" id="MobiDB-lite"/>
    </source>
</evidence>
<evidence type="ECO:0000313" key="2">
    <source>
        <dbReference type="EMBL" id="KER28195.1"/>
    </source>
</evidence>
<dbReference type="KEGG" id="ovi:T265_04948"/>
<dbReference type="EMBL" id="KL596705">
    <property type="protein sequence ID" value="KER28195.1"/>
    <property type="molecule type" value="Genomic_DNA"/>
</dbReference>
<accession>A0A074ZY24</accession>
<dbReference type="CTD" id="20319130"/>
<dbReference type="GeneID" id="20319130"/>
<name>A0A074ZY24_OPIVI</name>
<protein>
    <submittedName>
        <fullName evidence="2">Uncharacterized protein</fullName>
    </submittedName>
</protein>